<keyword evidence="1" id="KW-0472">Membrane</keyword>
<comment type="caution">
    <text evidence="3">The sequence shown here is derived from an EMBL/GenBank/DDBJ whole genome shotgun (WGS) entry which is preliminary data.</text>
</comment>
<gene>
    <name evidence="3" type="ORF">PGLA2088_LOCUS20546</name>
</gene>
<feature type="non-terminal residue" evidence="3">
    <location>
        <position position="194"/>
    </location>
</feature>
<feature type="chain" id="PRO_5032701639" description="Transmembrane protein 107" evidence="2">
    <location>
        <begin position="24"/>
        <end position="194"/>
    </location>
</feature>
<sequence>MGAALAAASIVGLLPAVAELAGGDDFTRSSSSSGAALVTDAGMELVMESVLAAAAATIPPTLELRALGVAQSWWRFQAIVLVGSHVALFAAAYWFFAALLYRDYEVKQKYIQLLFAATFSASCCMFELLLATLAGAVDPVVGALAWKVDHWTLICLSYVALPACFVWTSVRSVCNGSHRLAMASAVISLPLFWY</sequence>
<feature type="transmembrane region" description="Helical" evidence="1">
    <location>
        <begin position="113"/>
        <end position="131"/>
    </location>
</feature>
<dbReference type="Proteomes" id="UP000626109">
    <property type="component" value="Unassembled WGS sequence"/>
</dbReference>
<keyword evidence="2" id="KW-0732">Signal</keyword>
<keyword evidence="1" id="KW-0812">Transmembrane</keyword>
<feature type="signal peptide" evidence="2">
    <location>
        <begin position="1"/>
        <end position="23"/>
    </location>
</feature>
<dbReference type="PANTHER" id="PTHR15948">
    <property type="entry name" value="G-PROTEIN COUPLED RECEPTOR 89-RELATED"/>
    <property type="match status" value="1"/>
</dbReference>
<dbReference type="EMBL" id="CAJNNW010025642">
    <property type="protein sequence ID" value="CAE8677957.1"/>
    <property type="molecule type" value="Genomic_DNA"/>
</dbReference>
<dbReference type="InterPro" id="IPR015672">
    <property type="entry name" value="GPHR/GTG"/>
</dbReference>
<proteinExistence type="predicted"/>
<evidence type="ECO:0008006" key="5">
    <source>
        <dbReference type="Google" id="ProtNLM"/>
    </source>
</evidence>
<evidence type="ECO:0000256" key="1">
    <source>
        <dbReference type="SAM" id="Phobius"/>
    </source>
</evidence>
<dbReference type="PANTHER" id="PTHR15948:SF0">
    <property type="entry name" value="GOLGI PH REGULATOR A-RELATED"/>
    <property type="match status" value="1"/>
</dbReference>
<reference evidence="3" key="1">
    <citation type="submission" date="2021-02" db="EMBL/GenBank/DDBJ databases">
        <authorList>
            <person name="Dougan E. K."/>
            <person name="Rhodes N."/>
            <person name="Thang M."/>
            <person name="Chan C."/>
        </authorList>
    </citation>
    <scope>NUCLEOTIDE SEQUENCE</scope>
</reference>
<feature type="transmembrane region" description="Helical" evidence="1">
    <location>
        <begin position="151"/>
        <end position="170"/>
    </location>
</feature>
<organism evidence="3 4">
    <name type="scientific">Polarella glacialis</name>
    <name type="common">Dinoflagellate</name>
    <dbReference type="NCBI Taxonomy" id="89957"/>
    <lineage>
        <taxon>Eukaryota</taxon>
        <taxon>Sar</taxon>
        <taxon>Alveolata</taxon>
        <taxon>Dinophyceae</taxon>
        <taxon>Suessiales</taxon>
        <taxon>Suessiaceae</taxon>
        <taxon>Polarella</taxon>
    </lineage>
</organism>
<keyword evidence="1" id="KW-1133">Transmembrane helix</keyword>
<feature type="transmembrane region" description="Helical" evidence="1">
    <location>
        <begin position="78"/>
        <end position="101"/>
    </location>
</feature>
<evidence type="ECO:0000313" key="4">
    <source>
        <dbReference type="Proteomes" id="UP000626109"/>
    </source>
</evidence>
<accession>A0A813JI84</accession>
<evidence type="ECO:0000313" key="3">
    <source>
        <dbReference type="EMBL" id="CAE8677957.1"/>
    </source>
</evidence>
<protein>
    <recommendedName>
        <fullName evidence="5">Transmembrane protein 107</fullName>
    </recommendedName>
</protein>
<dbReference type="AlphaFoldDB" id="A0A813JI84"/>
<evidence type="ECO:0000256" key="2">
    <source>
        <dbReference type="SAM" id="SignalP"/>
    </source>
</evidence>
<name>A0A813JI84_POLGL</name>